<dbReference type="SMART" id="SM00845">
    <property type="entry name" value="GatB_Yqey"/>
    <property type="match status" value="1"/>
</dbReference>
<reference evidence="13" key="2">
    <citation type="submission" date="2023-01" db="EMBL/GenBank/DDBJ databases">
        <title>Draft genome sequence of Methylophaga thalassica strain NBRC 102424.</title>
        <authorList>
            <person name="Sun Q."/>
            <person name="Mori K."/>
        </authorList>
    </citation>
    <scope>NUCLEOTIDE SEQUENCE</scope>
    <source>
        <strain evidence="13">NBRC 102424</strain>
    </source>
</reference>
<evidence type="ECO:0000256" key="8">
    <source>
        <dbReference type="ARBA" id="ARBA00024799"/>
    </source>
</evidence>
<dbReference type="InterPro" id="IPR003789">
    <property type="entry name" value="Asn/Gln_tRNA_amidoTrase-B-like"/>
</dbReference>
<dbReference type="SUPFAM" id="SSF89095">
    <property type="entry name" value="GatB/YqeY motif"/>
    <property type="match status" value="1"/>
</dbReference>
<dbReference type="Gene3D" id="1.10.10.410">
    <property type="match status" value="1"/>
</dbReference>
<evidence type="ECO:0000256" key="6">
    <source>
        <dbReference type="ARBA" id="ARBA00022840"/>
    </source>
</evidence>
<dbReference type="SUPFAM" id="SSF55931">
    <property type="entry name" value="Glutamine synthetase/guanido kinase"/>
    <property type="match status" value="1"/>
</dbReference>
<dbReference type="Pfam" id="PF02934">
    <property type="entry name" value="GatB_N"/>
    <property type="match status" value="1"/>
</dbReference>
<comment type="subunit">
    <text evidence="2 11">Heterotrimer of A, B and C subunits.</text>
</comment>
<evidence type="ECO:0000256" key="3">
    <source>
        <dbReference type="ARBA" id="ARBA00016923"/>
    </source>
</evidence>
<comment type="catalytic activity">
    <reaction evidence="10 11">
        <text>L-glutamyl-tRNA(Gln) + L-glutamine + ATP + H2O = L-glutaminyl-tRNA(Gln) + L-glutamate + ADP + phosphate + H(+)</text>
        <dbReference type="Rhea" id="RHEA:17521"/>
        <dbReference type="Rhea" id="RHEA-COMP:9681"/>
        <dbReference type="Rhea" id="RHEA-COMP:9684"/>
        <dbReference type="ChEBI" id="CHEBI:15377"/>
        <dbReference type="ChEBI" id="CHEBI:15378"/>
        <dbReference type="ChEBI" id="CHEBI:29985"/>
        <dbReference type="ChEBI" id="CHEBI:30616"/>
        <dbReference type="ChEBI" id="CHEBI:43474"/>
        <dbReference type="ChEBI" id="CHEBI:58359"/>
        <dbReference type="ChEBI" id="CHEBI:78520"/>
        <dbReference type="ChEBI" id="CHEBI:78521"/>
        <dbReference type="ChEBI" id="CHEBI:456216"/>
    </reaction>
</comment>
<evidence type="ECO:0000313" key="13">
    <source>
        <dbReference type="EMBL" id="GLQ00337.1"/>
    </source>
</evidence>
<dbReference type="InterPro" id="IPR042114">
    <property type="entry name" value="GatB_C_1"/>
</dbReference>
<comment type="function">
    <text evidence="8 11">Allows the formation of correctly charged Asn-tRNA(Asn) or Gln-tRNA(Gln) through the transamidation of misacylated Asp-tRNA(Asn) or Glu-tRNA(Gln) in organisms which lack either or both of asparaginyl-tRNA or glutaminyl-tRNA synthetases. The reaction takes place in the presence of glutamine and ATP through an activated phospho-Asp-tRNA(Asn) or phospho-Glu-tRNA(Gln).</text>
</comment>
<comment type="caution">
    <text evidence="13">The sequence shown here is derived from an EMBL/GenBank/DDBJ whole genome shotgun (WGS) entry which is preliminary data.</text>
</comment>
<protein>
    <recommendedName>
        <fullName evidence="3 11">Aspartyl/glutamyl-tRNA(Asn/Gln) amidotransferase subunit B</fullName>
        <shortName evidence="11">Asp/Glu-ADT subunit B</shortName>
        <ecNumber evidence="11">6.3.5.-</ecNumber>
    </recommendedName>
</protein>
<evidence type="ECO:0000256" key="9">
    <source>
        <dbReference type="ARBA" id="ARBA00047380"/>
    </source>
</evidence>
<dbReference type="NCBIfam" id="NF004015">
    <property type="entry name" value="PRK05477.1-5"/>
    <property type="match status" value="1"/>
</dbReference>
<evidence type="ECO:0000256" key="10">
    <source>
        <dbReference type="ARBA" id="ARBA00047913"/>
    </source>
</evidence>
<gene>
    <name evidence="11 13" type="primary">gatB</name>
    <name evidence="13" type="ORF">GCM10007891_21900</name>
</gene>
<evidence type="ECO:0000256" key="1">
    <source>
        <dbReference type="ARBA" id="ARBA00005306"/>
    </source>
</evidence>
<keyword evidence="5 11" id="KW-0547">Nucleotide-binding</keyword>
<dbReference type="InterPro" id="IPR018027">
    <property type="entry name" value="Asn/Gln_amidotransferase"/>
</dbReference>
<keyword evidence="7 11" id="KW-0648">Protein biosynthesis</keyword>
<dbReference type="PANTHER" id="PTHR11659:SF0">
    <property type="entry name" value="GLUTAMYL-TRNA(GLN) AMIDOTRANSFERASE SUBUNIT B, MITOCHONDRIAL"/>
    <property type="match status" value="1"/>
</dbReference>
<dbReference type="NCBIfam" id="NF004014">
    <property type="entry name" value="PRK05477.1-4"/>
    <property type="match status" value="1"/>
</dbReference>
<evidence type="ECO:0000256" key="4">
    <source>
        <dbReference type="ARBA" id="ARBA00022598"/>
    </source>
</evidence>
<name>A0ABQ5TW12_9GAMM</name>
<dbReference type="InterPro" id="IPR004413">
    <property type="entry name" value="GatB"/>
</dbReference>
<dbReference type="Pfam" id="PF02637">
    <property type="entry name" value="GatB_Yqey"/>
    <property type="match status" value="1"/>
</dbReference>
<dbReference type="InterPro" id="IPR006075">
    <property type="entry name" value="Asn/Gln-tRNA_Trfase_suB/E_cat"/>
</dbReference>
<evidence type="ECO:0000313" key="14">
    <source>
        <dbReference type="Proteomes" id="UP001161423"/>
    </source>
</evidence>
<sequence length="480" mass="52863">MEWEVVIGLEIHTQLATKSKIFSGAATAYGAEPNTQACAVDLGLPGVLPVLNAEAVRMAIKFGLAVDAEISDRSVFARKNYFYPDLPKGYQISQYELPVVGKGHINIELEDGTEKVIGITRAHLEEDAGKSLHEDFDGETGIDLNRAGTPLLEIVSEPDMRSAKEAVAYMKKIHSLVRYLEICDGNMQEGSFRCDANVSVRPKGQEKFGTRAELKNINSFRNVERAINYEIERQIDVLESGGEVIQETRLYDADKNETRAMRSKEEANDYRYFPDPDLLPLIIDEVTINEIKATLPELPNEKRDRFVNELGLSLYDASVLTSSRELATYFESLLAATGGKDPKQCANWVIGDVSGALNKANLDISESPVSAEQLASVLNRITDNTISGKIAKTVFEALWAGEGKDADEIIESKGLKQVTDTGAIEAMVDEVLANNPDQVQQYRDGKEQLIGFFVGQIMKASKGKANPAQVNELLQKKLNG</sequence>
<dbReference type="NCBIfam" id="TIGR00133">
    <property type="entry name" value="gatB"/>
    <property type="match status" value="1"/>
</dbReference>
<keyword evidence="14" id="KW-1185">Reference proteome</keyword>
<evidence type="ECO:0000256" key="11">
    <source>
        <dbReference type="HAMAP-Rule" id="MF_00121"/>
    </source>
</evidence>
<organism evidence="13 14">
    <name type="scientific">Methylophaga thalassica</name>
    <dbReference type="NCBI Taxonomy" id="40223"/>
    <lineage>
        <taxon>Bacteria</taxon>
        <taxon>Pseudomonadati</taxon>
        <taxon>Pseudomonadota</taxon>
        <taxon>Gammaproteobacteria</taxon>
        <taxon>Thiotrichales</taxon>
        <taxon>Piscirickettsiaceae</taxon>
        <taxon>Methylophaga</taxon>
    </lineage>
</organism>
<feature type="domain" description="Asn/Gln amidotransferase" evidence="12">
    <location>
        <begin position="328"/>
        <end position="478"/>
    </location>
</feature>
<dbReference type="NCBIfam" id="NF004012">
    <property type="entry name" value="PRK05477.1-2"/>
    <property type="match status" value="1"/>
</dbReference>
<dbReference type="InterPro" id="IPR017958">
    <property type="entry name" value="Gln-tRNA_amidoTrfase_suB_CS"/>
</dbReference>
<dbReference type="Proteomes" id="UP001161423">
    <property type="component" value="Unassembled WGS sequence"/>
</dbReference>
<dbReference type="InterPro" id="IPR023168">
    <property type="entry name" value="GatB_Yqey_C_2"/>
</dbReference>
<proteinExistence type="inferred from homology"/>
<evidence type="ECO:0000256" key="7">
    <source>
        <dbReference type="ARBA" id="ARBA00022917"/>
    </source>
</evidence>
<evidence type="ECO:0000256" key="2">
    <source>
        <dbReference type="ARBA" id="ARBA00011123"/>
    </source>
</evidence>
<dbReference type="PROSITE" id="PS01234">
    <property type="entry name" value="GATB"/>
    <property type="match status" value="1"/>
</dbReference>
<reference evidence="13" key="1">
    <citation type="journal article" date="2014" name="Int. J. Syst. Evol. Microbiol.">
        <title>Complete genome of a new Firmicutes species belonging to the dominant human colonic microbiota ('Ruminococcus bicirculans') reveals two chromosomes and a selective capacity to utilize plant glucans.</title>
        <authorList>
            <consortium name="NISC Comparative Sequencing Program"/>
            <person name="Wegmann U."/>
            <person name="Louis P."/>
            <person name="Goesmann A."/>
            <person name="Henrissat B."/>
            <person name="Duncan S.H."/>
            <person name="Flint H.J."/>
        </authorList>
    </citation>
    <scope>NUCLEOTIDE SEQUENCE</scope>
    <source>
        <strain evidence="13">NBRC 102424</strain>
    </source>
</reference>
<dbReference type="EMBL" id="BSND01000006">
    <property type="protein sequence ID" value="GLQ00337.1"/>
    <property type="molecule type" value="Genomic_DNA"/>
</dbReference>
<dbReference type="RefSeq" id="WP_284451583.1">
    <property type="nucleotide sequence ID" value="NZ_BSND01000006.1"/>
</dbReference>
<dbReference type="InterPro" id="IPR014746">
    <property type="entry name" value="Gln_synth/guanido_kin_cat_dom"/>
</dbReference>
<dbReference type="PANTHER" id="PTHR11659">
    <property type="entry name" value="GLUTAMYL-TRNA GLN AMIDOTRANSFERASE SUBUNIT B MITOCHONDRIAL AND PROKARYOTIC PET112-RELATED"/>
    <property type="match status" value="1"/>
</dbReference>
<comment type="similarity">
    <text evidence="1 11">Belongs to the GatB/GatE family. GatB subfamily.</text>
</comment>
<dbReference type="InterPro" id="IPR017959">
    <property type="entry name" value="Asn/Gln-tRNA_amidoTrfase_suB/E"/>
</dbReference>
<dbReference type="EC" id="6.3.5.-" evidence="11"/>
<keyword evidence="4 11" id="KW-0436">Ligase</keyword>
<dbReference type="HAMAP" id="MF_00121">
    <property type="entry name" value="GatB"/>
    <property type="match status" value="1"/>
</dbReference>
<dbReference type="Gene3D" id="1.10.150.380">
    <property type="entry name" value="GatB domain, N-terminal subdomain"/>
    <property type="match status" value="1"/>
</dbReference>
<evidence type="ECO:0000259" key="12">
    <source>
        <dbReference type="SMART" id="SM00845"/>
    </source>
</evidence>
<accession>A0ABQ5TW12</accession>
<keyword evidence="6 11" id="KW-0067">ATP-binding</keyword>
<comment type="catalytic activity">
    <reaction evidence="9 11">
        <text>L-aspartyl-tRNA(Asn) + L-glutamine + ATP + H2O = L-asparaginyl-tRNA(Asn) + L-glutamate + ADP + phosphate + 2 H(+)</text>
        <dbReference type="Rhea" id="RHEA:14513"/>
        <dbReference type="Rhea" id="RHEA-COMP:9674"/>
        <dbReference type="Rhea" id="RHEA-COMP:9677"/>
        <dbReference type="ChEBI" id="CHEBI:15377"/>
        <dbReference type="ChEBI" id="CHEBI:15378"/>
        <dbReference type="ChEBI" id="CHEBI:29985"/>
        <dbReference type="ChEBI" id="CHEBI:30616"/>
        <dbReference type="ChEBI" id="CHEBI:43474"/>
        <dbReference type="ChEBI" id="CHEBI:58359"/>
        <dbReference type="ChEBI" id="CHEBI:78515"/>
        <dbReference type="ChEBI" id="CHEBI:78516"/>
        <dbReference type="ChEBI" id="CHEBI:456216"/>
    </reaction>
</comment>
<evidence type="ECO:0000256" key="5">
    <source>
        <dbReference type="ARBA" id="ARBA00022741"/>
    </source>
</evidence>